<dbReference type="InterPro" id="IPR036736">
    <property type="entry name" value="ACP-like_sf"/>
</dbReference>
<dbReference type="PANTHER" id="PTHR45398">
    <property type="match status" value="1"/>
</dbReference>
<feature type="non-terminal residue" evidence="5">
    <location>
        <position position="901"/>
    </location>
</feature>
<dbReference type="Gene3D" id="3.40.50.12780">
    <property type="entry name" value="N-terminal domain of ligase-like"/>
    <property type="match status" value="1"/>
</dbReference>
<dbReference type="EMBL" id="JASJQH010009673">
    <property type="protein sequence ID" value="KAK9675275.1"/>
    <property type="molecule type" value="Genomic_DNA"/>
</dbReference>
<dbReference type="PROSITE" id="PS50075">
    <property type="entry name" value="CARRIER"/>
    <property type="match status" value="1"/>
</dbReference>
<dbReference type="InterPro" id="IPR001242">
    <property type="entry name" value="Condensation_dom"/>
</dbReference>
<keyword evidence="2" id="KW-0597">Phosphoprotein</keyword>
<evidence type="ECO:0000256" key="3">
    <source>
        <dbReference type="SAM" id="MobiDB-lite"/>
    </source>
</evidence>
<evidence type="ECO:0000313" key="6">
    <source>
        <dbReference type="Proteomes" id="UP001479436"/>
    </source>
</evidence>
<dbReference type="Proteomes" id="UP001479436">
    <property type="component" value="Unassembled WGS sequence"/>
</dbReference>
<dbReference type="SUPFAM" id="SSF47336">
    <property type="entry name" value="ACP-like"/>
    <property type="match status" value="1"/>
</dbReference>
<keyword evidence="6" id="KW-1185">Reference proteome</keyword>
<dbReference type="SUPFAM" id="SSF52777">
    <property type="entry name" value="CoA-dependent acyltransferases"/>
    <property type="match status" value="2"/>
</dbReference>
<evidence type="ECO:0000259" key="4">
    <source>
        <dbReference type="PROSITE" id="PS50075"/>
    </source>
</evidence>
<sequence>MLEHSSIVNYIHAHQNFWNLKSDDTVLQFANYTFDASVMEIFATLAVGARVAVVPKESMLTDLEGSINKMNVTSALLMTTIASYINPVKVPCMKRLMVGGEMVTTAVRNSWAPHVELSNVYGPTESTVICLANPKINTETSCSIVGKPIGNTKIYILDAELRSVPVGVVGELCLSGPQLARGYLNRPELTESTFVVNSNIADRIYRTGDLARFSADGSIELIGRKDNQIKLHGLRIELGEVEHALNEHSQIGRACAIPLVTDTSTNHKALVAFLTFSGLESGSSEVTLLSDKNAEVAAIYIEEIKEIAKEKLPTYMIPSVWIPLNKMPLNSGEKIDRKKLAALFETLDTITISELGASHGATIIQPTTETEKTIQKIWSEVLKIPQESISMDHSFRHLGGDSILAIQVSSLCRKNQIQIPVQNMLQQQNISQLAELVQSEAQEWYKPVECSEGTVVLSPNHHTLLELKQDNINHFNISWLFKMRNAIGVDSLTTALRKLIEHHDVLRARFSCADDEWQMRILPADEVLFKVHHAFVNSVEEIKTHVHQLQRSLDIISGPLFQFSLYNTSDGQQLIFMTVHHFLLDLLSWRIIWEDLEQLLQGQECGYKSLSFMQWSQVLYDHAQTLDLTSWPVQPKPEPICTDPELLAGNTMATVRSLLFKLDAYFTKLANRHCNPSVGVEILDLLIASLAHSYCSVFGRKSLTVQLEFHGRQFGDNRIDISRTVGWFTNVYPVVVSVGEYDSVLDTLRQTVSQVAQIRGNEATYGLLRYLNEQTAPAFENDPLQVFLGYYPQSLNRDGPDSLLQTIPSDSEYSFDLEALPLEWKRPQIVGEQLEASIKYSANIFSESLVQNWLDSWEESLIEAVISISNERNYAVEDGPPRYISPHESDVVSLPGKSGKV</sequence>
<feature type="domain" description="Carrier" evidence="4">
    <location>
        <begin position="365"/>
        <end position="441"/>
    </location>
</feature>
<dbReference type="PANTHER" id="PTHR45398:SF1">
    <property type="entry name" value="ENZYME, PUTATIVE (JCVI)-RELATED"/>
    <property type="match status" value="1"/>
</dbReference>
<dbReference type="SUPFAM" id="SSF56801">
    <property type="entry name" value="Acetyl-CoA synthetase-like"/>
    <property type="match status" value="1"/>
</dbReference>
<accession>A0ABR2VLI4</accession>
<dbReference type="InterPro" id="IPR023213">
    <property type="entry name" value="CAT-like_dom_sf"/>
</dbReference>
<dbReference type="Pfam" id="PF00550">
    <property type="entry name" value="PP-binding"/>
    <property type="match status" value="1"/>
</dbReference>
<organism evidence="5 6">
    <name type="scientific">Basidiobolus ranarum</name>
    <dbReference type="NCBI Taxonomy" id="34480"/>
    <lineage>
        <taxon>Eukaryota</taxon>
        <taxon>Fungi</taxon>
        <taxon>Fungi incertae sedis</taxon>
        <taxon>Zoopagomycota</taxon>
        <taxon>Entomophthoromycotina</taxon>
        <taxon>Basidiobolomycetes</taxon>
        <taxon>Basidiobolales</taxon>
        <taxon>Basidiobolaceae</taxon>
        <taxon>Basidiobolus</taxon>
    </lineage>
</organism>
<protein>
    <recommendedName>
        <fullName evidence="4">Carrier domain-containing protein</fullName>
    </recommendedName>
</protein>
<evidence type="ECO:0000313" key="5">
    <source>
        <dbReference type="EMBL" id="KAK9675275.1"/>
    </source>
</evidence>
<gene>
    <name evidence="5" type="ORF">K7432_016539</name>
</gene>
<feature type="region of interest" description="Disordered" evidence="3">
    <location>
        <begin position="879"/>
        <end position="901"/>
    </location>
</feature>
<dbReference type="InterPro" id="IPR042099">
    <property type="entry name" value="ANL_N_sf"/>
</dbReference>
<keyword evidence="1" id="KW-0596">Phosphopantetheine</keyword>
<dbReference type="Gene3D" id="3.30.559.10">
    <property type="entry name" value="Chloramphenicol acetyltransferase-like domain"/>
    <property type="match status" value="1"/>
</dbReference>
<dbReference type="Pfam" id="PF00668">
    <property type="entry name" value="Condensation"/>
    <property type="match status" value="1"/>
</dbReference>
<dbReference type="Pfam" id="PF00501">
    <property type="entry name" value="AMP-binding"/>
    <property type="match status" value="1"/>
</dbReference>
<dbReference type="Gene3D" id="3.30.559.30">
    <property type="entry name" value="Nonribosomal peptide synthetase, condensation domain"/>
    <property type="match status" value="1"/>
</dbReference>
<comment type="caution">
    <text evidence="5">The sequence shown here is derived from an EMBL/GenBank/DDBJ whole genome shotgun (WGS) entry which is preliminary data.</text>
</comment>
<proteinExistence type="predicted"/>
<evidence type="ECO:0000256" key="1">
    <source>
        <dbReference type="ARBA" id="ARBA00022450"/>
    </source>
</evidence>
<dbReference type="InterPro" id="IPR000873">
    <property type="entry name" value="AMP-dep_synth/lig_dom"/>
</dbReference>
<evidence type="ECO:0000256" key="2">
    <source>
        <dbReference type="ARBA" id="ARBA00022553"/>
    </source>
</evidence>
<name>A0ABR2VLI4_9FUNG</name>
<dbReference type="Gene3D" id="1.10.1200.10">
    <property type="entry name" value="ACP-like"/>
    <property type="match status" value="1"/>
</dbReference>
<dbReference type="Gene3D" id="3.30.300.30">
    <property type="match status" value="1"/>
</dbReference>
<dbReference type="InterPro" id="IPR009081">
    <property type="entry name" value="PP-bd_ACP"/>
</dbReference>
<reference evidence="5 6" key="1">
    <citation type="submission" date="2023-04" db="EMBL/GenBank/DDBJ databases">
        <title>Genome of Basidiobolus ranarum AG-B5.</title>
        <authorList>
            <person name="Stajich J.E."/>
            <person name="Carter-House D."/>
            <person name="Gryganskyi A."/>
        </authorList>
    </citation>
    <scope>NUCLEOTIDE SEQUENCE [LARGE SCALE GENOMIC DNA]</scope>
    <source>
        <strain evidence="5 6">AG-B5</strain>
    </source>
</reference>
<dbReference type="InterPro" id="IPR045851">
    <property type="entry name" value="AMP-bd_C_sf"/>
</dbReference>